<reference evidence="2 3" key="1">
    <citation type="submission" date="2019-09" db="EMBL/GenBank/DDBJ databases">
        <authorList>
            <person name="Wang X."/>
        </authorList>
    </citation>
    <scope>NUCLEOTIDE SEQUENCE [LARGE SCALE GENOMIC DNA]</scope>
    <source>
        <strain evidence="2 3">CICC 11023</strain>
    </source>
</reference>
<dbReference type="Gene3D" id="3.40.50.620">
    <property type="entry name" value="HUPs"/>
    <property type="match status" value="1"/>
</dbReference>
<dbReference type="GO" id="GO:0004066">
    <property type="term" value="F:asparagine synthase (glutamine-hydrolyzing) activity"/>
    <property type="evidence" value="ECO:0007669"/>
    <property type="project" value="InterPro"/>
</dbReference>
<dbReference type="AlphaFoldDB" id="A0A5N0EFJ8"/>
<gene>
    <name evidence="2" type="ORF">F3087_18875</name>
</gene>
<accession>A0A5N0EFJ8</accession>
<dbReference type="InterPro" id="IPR001962">
    <property type="entry name" value="Asn_synthase"/>
</dbReference>
<comment type="caution">
    <text evidence="2">The sequence shown here is derived from an EMBL/GenBank/DDBJ whole genome shotgun (WGS) entry which is preliminary data.</text>
</comment>
<dbReference type="SUPFAM" id="SSF52402">
    <property type="entry name" value="Adenine nucleotide alpha hydrolases-like"/>
    <property type="match status" value="1"/>
</dbReference>
<dbReference type="EMBL" id="VXLC01000006">
    <property type="protein sequence ID" value="KAA8887713.1"/>
    <property type="molecule type" value="Genomic_DNA"/>
</dbReference>
<name>A0A5N0EFJ8_9NOCA</name>
<keyword evidence="3" id="KW-1185">Reference proteome</keyword>
<evidence type="ECO:0000313" key="2">
    <source>
        <dbReference type="EMBL" id="KAA8887713.1"/>
    </source>
</evidence>
<evidence type="ECO:0000313" key="3">
    <source>
        <dbReference type="Proteomes" id="UP000323876"/>
    </source>
</evidence>
<proteinExistence type="predicted"/>
<evidence type="ECO:0000259" key="1">
    <source>
        <dbReference type="Pfam" id="PF00733"/>
    </source>
</evidence>
<feature type="domain" description="Asparagine synthetase" evidence="1">
    <location>
        <begin position="157"/>
        <end position="290"/>
    </location>
</feature>
<dbReference type="Pfam" id="PF00733">
    <property type="entry name" value="Asn_synthase"/>
    <property type="match status" value="1"/>
</dbReference>
<sequence length="516" mass="57842">MGQDYLLLTGLVLGPVTTDLMEQVVTALKGGRYTDLARLPGELAGCLVTPQRIFLFRSVDSNEGLLYRRDGARVRWSTDPADLLDHGRAEFDRETLWRVCRRDSISVFRNLVPVHRGELVILESHATTTMLYDRITPLELPRRTSLADYAELAYDLILQAVRPYANNGRIGVLLSGGLDSTTVLTALAEVGADVVGYHMDTDDRLADESRYARAACEHLGVPFVPVPTDCGDGYLSKDWHFPQPYAHSGYRWMEQLAQRLHADGVTVAAWGSDGDVMFGPRRLGLHEVLRGDLTLREKTALCRGMVCSPWQLRRILASVFNSNSVLDARLTADTPGTDFLTPYPDVPDFVFQEEYVPNLHTLDLAVWRPRGIWLGSPLGGRELRRLVERMPQVYRLMPYQGLLIEKPVLRLILSTRLPALLWRRQGHVWPDSPHQKFVVTHPQVFADLLGGPDSHLVGFGVVDPARLARVLAEPALLRSNYVALTCSAMVELFLRDHSRRTRTDGTEIHNARAATS</sequence>
<dbReference type="InterPro" id="IPR014729">
    <property type="entry name" value="Rossmann-like_a/b/a_fold"/>
</dbReference>
<dbReference type="Proteomes" id="UP000323876">
    <property type="component" value="Unassembled WGS sequence"/>
</dbReference>
<dbReference type="RefSeq" id="WP_150403283.1">
    <property type="nucleotide sequence ID" value="NZ_VXLC01000006.1"/>
</dbReference>
<protein>
    <submittedName>
        <fullName evidence="2">Asparagine synthase</fullName>
    </submittedName>
</protein>
<dbReference type="GO" id="GO:0006529">
    <property type="term" value="P:asparagine biosynthetic process"/>
    <property type="evidence" value="ECO:0007669"/>
    <property type="project" value="InterPro"/>
</dbReference>
<dbReference type="OrthoDB" id="3545397at2"/>
<organism evidence="2 3">
    <name type="scientific">Nocardia colli</name>
    <dbReference type="NCBI Taxonomy" id="2545717"/>
    <lineage>
        <taxon>Bacteria</taxon>
        <taxon>Bacillati</taxon>
        <taxon>Actinomycetota</taxon>
        <taxon>Actinomycetes</taxon>
        <taxon>Mycobacteriales</taxon>
        <taxon>Nocardiaceae</taxon>
        <taxon>Nocardia</taxon>
    </lineage>
</organism>